<dbReference type="InterPro" id="IPR013517">
    <property type="entry name" value="FG-GAP"/>
</dbReference>
<dbReference type="Gene3D" id="2.40.128.340">
    <property type="match status" value="3"/>
</dbReference>
<dbReference type="InterPro" id="IPR028994">
    <property type="entry name" value="Integrin_alpha_N"/>
</dbReference>
<dbReference type="SUPFAM" id="SSF69318">
    <property type="entry name" value="Integrin alpha N-terminal domain"/>
    <property type="match status" value="1"/>
</dbReference>
<keyword evidence="1 2" id="KW-0732">Signal</keyword>
<accession>A0ABQ5R2T4</accession>
<feature type="chain" id="PRO_5046968682" description="VCBS repeat-containing protein" evidence="2">
    <location>
        <begin position="30"/>
        <end position="393"/>
    </location>
</feature>
<feature type="signal peptide" evidence="2">
    <location>
        <begin position="1"/>
        <end position="29"/>
    </location>
</feature>
<proteinExistence type="predicted"/>
<evidence type="ECO:0000313" key="3">
    <source>
        <dbReference type="EMBL" id="GLI00975.1"/>
    </source>
</evidence>
<dbReference type="Pfam" id="PF13517">
    <property type="entry name" value="FG-GAP_3"/>
    <property type="match status" value="1"/>
</dbReference>
<dbReference type="Proteomes" id="UP001144280">
    <property type="component" value="Unassembled WGS sequence"/>
</dbReference>
<dbReference type="RefSeq" id="WP_281901642.1">
    <property type="nucleotide sequence ID" value="NZ_BSDI01000039.1"/>
</dbReference>
<comment type="caution">
    <text evidence="3">The sequence shown here is derived from an EMBL/GenBank/DDBJ whole genome shotgun (WGS) entry which is preliminary data.</text>
</comment>
<gene>
    <name evidence="3" type="ORF">Pa4123_62510</name>
</gene>
<sequence>MGNRWWRRARRLVSIGLAAMLGTLGAVMAAGPAAADLKRDFNGDGRGDLLALFDYGNGSTGLWVFPGAPNQSNGQPGQIGNYMAWETPPGSYWIGVTKNVAGDFNGDGRTDIMSLYDYGNGEAGLFIIPGTGGSGPNATDAYRVWWSPPGNFWPSVVKLAAGDVNGDGKDDLLAMYNYPDNSMGIFVFPGTASVGDGSSNPYMTWHSVPHWYPLSEVEFTAGDINGDGRDDLVGLWDYPNSTAILWVWASGASGPDDEYQIYFDWNWEPNVGQRAQLTTLNWNYDGKDDIAVVSNGKIRMFNGTDQRQTGYSNPHVLPLANGSDVVLARSVITSAEIDDTPGGELVGMFDNLNGGTTMWVLSGSPNNLFEWTPTQVWYAPPGHFPMNRTKVAR</sequence>
<protein>
    <recommendedName>
        <fullName evidence="5">VCBS repeat-containing protein</fullName>
    </recommendedName>
</protein>
<evidence type="ECO:0000256" key="1">
    <source>
        <dbReference type="ARBA" id="ARBA00022729"/>
    </source>
</evidence>
<dbReference type="PANTHER" id="PTHR13412:SF0">
    <property type="entry name" value="T-CELL IMMUNOMODULATORY PROTEIN"/>
    <property type="match status" value="1"/>
</dbReference>
<organism evidence="3 4">
    <name type="scientific">Phytohabitans aurantiacus</name>
    <dbReference type="NCBI Taxonomy" id="3016789"/>
    <lineage>
        <taxon>Bacteria</taxon>
        <taxon>Bacillati</taxon>
        <taxon>Actinomycetota</taxon>
        <taxon>Actinomycetes</taxon>
        <taxon>Micromonosporales</taxon>
        <taxon>Micromonosporaceae</taxon>
    </lineage>
</organism>
<name>A0ABQ5R2T4_9ACTN</name>
<evidence type="ECO:0000256" key="2">
    <source>
        <dbReference type="SAM" id="SignalP"/>
    </source>
</evidence>
<evidence type="ECO:0008006" key="5">
    <source>
        <dbReference type="Google" id="ProtNLM"/>
    </source>
</evidence>
<evidence type="ECO:0000313" key="4">
    <source>
        <dbReference type="Proteomes" id="UP001144280"/>
    </source>
</evidence>
<reference evidence="3" key="1">
    <citation type="submission" date="2022-12" db="EMBL/GenBank/DDBJ databases">
        <title>New Phytohabitans aurantiacus sp. RD004123 nov., an actinomycete isolated from soil.</title>
        <authorList>
            <person name="Triningsih D.W."/>
            <person name="Harunari E."/>
            <person name="Igarashi Y."/>
        </authorList>
    </citation>
    <scope>NUCLEOTIDE SEQUENCE</scope>
    <source>
        <strain evidence="3">RD004123</strain>
    </source>
</reference>
<dbReference type="PANTHER" id="PTHR13412">
    <property type="entry name" value="T-CELL IMMUNOMODULATORY PROTEIN HOMOLOG"/>
    <property type="match status" value="1"/>
</dbReference>
<keyword evidence="4" id="KW-1185">Reference proteome</keyword>
<dbReference type="EMBL" id="BSDI01000039">
    <property type="protein sequence ID" value="GLI00975.1"/>
    <property type="molecule type" value="Genomic_DNA"/>
</dbReference>
<dbReference type="InterPro" id="IPR024881">
    <property type="entry name" value="Tip"/>
</dbReference>